<dbReference type="PROSITE" id="PS50858">
    <property type="entry name" value="BSD"/>
    <property type="match status" value="1"/>
</dbReference>
<name>A0ABD0VIT7_DENTH</name>
<feature type="compositionally biased region" description="Basic and acidic residues" evidence="1">
    <location>
        <begin position="1"/>
        <end position="12"/>
    </location>
</feature>
<accession>A0ABD0VIT7</accession>
<evidence type="ECO:0000259" key="2">
    <source>
        <dbReference type="PROSITE" id="PS50858"/>
    </source>
</evidence>
<dbReference type="PANTHER" id="PTHR31923">
    <property type="entry name" value="BSD DOMAIN-CONTAINING PROTEIN"/>
    <property type="match status" value="1"/>
</dbReference>
<dbReference type="SMART" id="SM00751">
    <property type="entry name" value="BSD"/>
    <property type="match status" value="1"/>
</dbReference>
<keyword evidence="4" id="KW-1185">Reference proteome</keyword>
<dbReference type="PANTHER" id="PTHR31923:SF4">
    <property type="entry name" value="BSD DOMAIN-CONTAINING PROTEIN"/>
    <property type="match status" value="1"/>
</dbReference>
<evidence type="ECO:0000256" key="1">
    <source>
        <dbReference type="SAM" id="MobiDB-lite"/>
    </source>
</evidence>
<dbReference type="InterPro" id="IPR005607">
    <property type="entry name" value="BSD_dom"/>
</dbReference>
<dbReference type="Proteomes" id="UP001552299">
    <property type="component" value="Unassembled WGS sequence"/>
</dbReference>
<feature type="region of interest" description="Disordered" evidence="1">
    <location>
        <begin position="47"/>
        <end position="86"/>
    </location>
</feature>
<evidence type="ECO:0000313" key="3">
    <source>
        <dbReference type="EMBL" id="KAL0924949.1"/>
    </source>
</evidence>
<dbReference type="Gene3D" id="1.10.3970.10">
    <property type="entry name" value="BSD domain"/>
    <property type="match status" value="1"/>
</dbReference>
<feature type="compositionally biased region" description="Polar residues" evidence="1">
    <location>
        <begin position="61"/>
        <end position="83"/>
    </location>
</feature>
<comment type="caution">
    <text evidence="3">The sequence shown here is derived from an EMBL/GenBank/DDBJ whole genome shotgun (WGS) entry which is preliminary data.</text>
</comment>
<dbReference type="EMBL" id="JANQDX010000005">
    <property type="protein sequence ID" value="KAL0924949.1"/>
    <property type="molecule type" value="Genomic_DNA"/>
</dbReference>
<gene>
    <name evidence="3" type="ORF">M5K25_005810</name>
</gene>
<feature type="compositionally biased region" description="Low complexity" evidence="1">
    <location>
        <begin position="49"/>
        <end position="60"/>
    </location>
</feature>
<proteinExistence type="predicted"/>
<feature type="region of interest" description="Disordered" evidence="1">
    <location>
        <begin position="1"/>
        <end position="28"/>
    </location>
</feature>
<protein>
    <recommendedName>
        <fullName evidence="2">BSD domain-containing protein</fullName>
    </recommendedName>
</protein>
<dbReference type="Pfam" id="PF03909">
    <property type="entry name" value="BSD"/>
    <property type="match status" value="1"/>
</dbReference>
<dbReference type="InterPro" id="IPR035925">
    <property type="entry name" value="BSD_dom_sf"/>
</dbReference>
<dbReference type="SUPFAM" id="SSF140383">
    <property type="entry name" value="BSD domain-like"/>
    <property type="match status" value="1"/>
</dbReference>
<evidence type="ECO:0000313" key="4">
    <source>
        <dbReference type="Proteomes" id="UP001552299"/>
    </source>
</evidence>
<organism evidence="3 4">
    <name type="scientific">Dendrobium thyrsiflorum</name>
    <name type="common">Pinecone-like raceme dendrobium</name>
    <name type="synonym">Orchid</name>
    <dbReference type="NCBI Taxonomy" id="117978"/>
    <lineage>
        <taxon>Eukaryota</taxon>
        <taxon>Viridiplantae</taxon>
        <taxon>Streptophyta</taxon>
        <taxon>Embryophyta</taxon>
        <taxon>Tracheophyta</taxon>
        <taxon>Spermatophyta</taxon>
        <taxon>Magnoliopsida</taxon>
        <taxon>Liliopsida</taxon>
        <taxon>Asparagales</taxon>
        <taxon>Orchidaceae</taxon>
        <taxon>Epidendroideae</taxon>
        <taxon>Malaxideae</taxon>
        <taxon>Dendrobiinae</taxon>
        <taxon>Dendrobium</taxon>
    </lineage>
</organism>
<reference evidence="3 4" key="1">
    <citation type="journal article" date="2024" name="Plant Biotechnol. J.">
        <title>Dendrobium thyrsiflorum genome and its molecular insights into genes involved in important horticultural traits.</title>
        <authorList>
            <person name="Chen B."/>
            <person name="Wang J.Y."/>
            <person name="Zheng P.J."/>
            <person name="Li K.L."/>
            <person name="Liang Y.M."/>
            <person name="Chen X.F."/>
            <person name="Zhang C."/>
            <person name="Zhao X."/>
            <person name="He X."/>
            <person name="Zhang G.Q."/>
            <person name="Liu Z.J."/>
            <person name="Xu Q."/>
        </authorList>
    </citation>
    <scope>NUCLEOTIDE SEQUENCE [LARGE SCALE GENOMIC DNA]</scope>
    <source>
        <strain evidence="3">GZMU011</strain>
    </source>
</reference>
<sequence length="401" mass="45244">MARSSDAWKGEEEERIEQGSPRRRVKEDLSDFTKALSSKFWGVASFLAPSPSSQTPSSSPRNYCSDQTSPSSRNRQQEPTISGDSDLVDSFESLRTAGIRSDFAEIGGTIKTGIARLSTNVSINGISKIASTFLPLREEEEEEEELEQIEEKDEYEDFSDVIGVTDEVLAFARNIACHPETWLDFPLLSDDDEEFEDFDMSVAQQDHALVIESLAPRLAALRIELCPNHMSLGCFWKIYFALLHPRLNKHDAELLSTPQIVEARAILQHGLQSQVKQGSNDFWRHSSFRAAEDGFNSLDNYEMEKNSVPATWEAEFVDKFVVNEEPYLRKQLKEMVVENLDDDDDDEWPEDENNAAGMAAVLACDEEDISFSDLEEEDDCFSKQTYSRNGSKLSTEATLSI</sequence>
<feature type="domain" description="BSD" evidence="2">
    <location>
        <begin position="192"/>
        <end position="247"/>
    </location>
</feature>
<dbReference type="AlphaFoldDB" id="A0ABD0VIT7"/>